<dbReference type="InterPro" id="IPR016181">
    <property type="entry name" value="Acyl_CoA_acyltransferase"/>
</dbReference>
<organism evidence="1 2">
    <name type="scientific">Silvanigrella aquatica</name>
    <dbReference type="NCBI Taxonomy" id="1915309"/>
    <lineage>
        <taxon>Bacteria</taxon>
        <taxon>Pseudomonadati</taxon>
        <taxon>Bdellovibrionota</taxon>
        <taxon>Oligoflexia</taxon>
        <taxon>Silvanigrellales</taxon>
        <taxon>Silvanigrellaceae</taxon>
        <taxon>Silvanigrella</taxon>
    </lineage>
</organism>
<dbReference type="SUPFAM" id="SSF55729">
    <property type="entry name" value="Acyl-CoA N-acyltransferases (Nat)"/>
    <property type="match status" value="1"/>
</dbReference>
<evidence type="ECO:0008006" key="3">
    <source>
        <dbReference type="Google" id="ProtNLM"/>
    </source>
</evidence>
<proteinExistence type="predicted"/>
<protein>
    <recommendedName>
        <fullName evidence="3">N-acetyltransferase domain-containing protein</fullName>
    </recommendedName>
</protein>
<gene>
    <name evidence="1" type="ORF">AXG55_13425</name>
</gene>
<dbReference type="OrthoDB" id="9796919at2"/>
<dbReference type="PANTHER" id="PTHR20905:SF1">
    <property type="entry name" value="AT07410P-RELATED"/>
    <property type="match status" value="1"/>
</dbReference>
<dbReference type="EMBL" id="CP017834">
    <property type="protein sequence ID" value="APJ04843.1"/>
    <property type="molecule type" value="Genomic_DNA"/>
</dbReference>
<evidence type="ECO:0000313" key="2">
    <source>
        <dbReference type="Proteomes" id="UP000184731"/>
    </source>
</evidence>
<sequence length="223" mass="26302">MNNIEFNYLLLNDKYFNPCLDLLISVFTEIEPVGKHLKLTDNDLREFVSGLLMHSYHQKLTWIAIDKSKDSVVSALVFTDIYDEYNPKVELSDKMQILFNLINSLYINHEHEFNVEKNIGTHTWMVAVDKDYQKYGLLRNIYKKMSNWGLQNGYKYTLGESTNKYVISSLKKEPGHIILNTIPYSSYKYKDNYPLADLTEHTECIAYKFPFQFYPEVDFDMPK</sequence>
<dbReference type="Gene3D" id="3.40.630.30">
    <property type="match status" value="1"/>
</dbReference>
<dbReference type="STRING" id="1915309.AXG55_13425"/>
<dbReference type="KEGG" id="saqi:AXG55_13425"/>
<dbReference type="Proteomes" id="UP000184731">
    <property type="component" value="Chromosome"/>
</dbReference>
<keyword evidence="2" id="KW-1185">Reference proteome</keyword>
<dbReference type="AlphaFoldDB" id="A0A1L4D3Q9"/>
<reference evidence="1 2" key="1">
    <citation type="submission" date="2016-10" db="EMBL/GenBank/DDBJ databases">
        <title>Silvanigrella aquatica sp. nov., isolated from a freshwater lake located in the Black Forest, Germany, description of Silvanigrellaceae fam. nov., Silvanigrellales ord. nov., reclassification of the order Bdellovibrionales in the class Oligoflexia, reclassification of the families Bacteriovoracaceae and Halobacteriovoraceae in the new order Bacteriovoracales ord. nov., and reclassification of the family Pseudobacteriovoracaceae in the order Oligoflexiales.</title>
        <authorList>
            <person name="Hahn M.W."/>
            <person name="Schmidt J."/>
            <person name="Koll U."/>
            <person name="Rohde M."/>
            <person name="Verbag S."/>
            <person name="Pitt A."/>
            <person name="Nakai R."/>
            <person name="Naganuma T."/>
            <person name="Lang E."/>
        </authorList>
    </citation>
    <scope>NUCLEOTIDE SEQUENCE [LARGE SCALE GENOMIC DNA]</scope>
    <source>
        <strain evidence="1 2">MWH-Nonnen-W8red</strain>
    </source>
</reference>
<evidence type="ECO:0000313" key="1">
    <source>
        <dbReference type="EMBL" id="APJ04843.1"/>
    </source>
</evidence>
<dbReference type="RefSeq" id="WP_148698602.1">
    <property type="nucleotide sequence ID" value="NZ_CP017834.1"/>
</dbReference>
<accession>A0A1L4D3Q9</accession>
<dbReference type="PANTHER" id="PTHR20905">
    <property type="entry name" value="N-ACETYLTRANSFERASE-RELATED"/>
    <property type="match status" value="1"/>
</dbReference>
<dbReference type="GO" id="GO:0008080">
    <property type="term" value="F:N-acetyltransferase activity"/>
    <property type="evidence" value="ECO:0007669"/>
    <property type="project" value="TreeGrafter"/>
</dbReference>
<name>A0A1L4D3Q9_9BACT</name>